<name>A0AAE0HU11_9PEZI</name>
<evidence type="ECO:0000313" key="2">
    <source>
        <dbReference type="Proteomes" id="UP001283341"/>
    </source>
</evidence>
<reference evidence="1" key="2">
    <citation type="submission" date="2023-06" db="EMBL/GenBank/DDBJ databases">
        <authorList>
            <consortium name="Lawrence Berkeley National Laboratory"/>
            <person name="Haridas S."/>
            <person name="Hensen N."/>
            <person name="Bonometti L."/>
            <person name="Westerberg I."/>
            <person name="Brannstrom I.O."/>
            <person name="Guillou S."/>
            <person name="Cros-Aarteil S."/>
            <person name="Calhoun S."/>
            <person name="Kuo A."/>
            <person name="Mondo S."/>
            <person name="Pangilinan J."/>
            <person name="Riley R."/>
            <person name="Labutti K."/>
            <person name="Andreopoulos B."/>
            <person name="Lipzen A."/>
            <person name="Chen C."/>
            <person name="Yanf M."/>
            <person name="Daum C."/>
            <person name="Ng V."/>
            <person name="Clum A."/>
            <person name="Steindorff A."/>
            <person name="Ohm R."/>
            <person name="Martin F."/>
            <person name="Silar P."/>
            <person name="Natvig D."/>
            <person name="Lalanne C."/>
            <person name="Gautier V."/>
            <person name="Ament-Velasquez S.L."/>
            <person name="Kruys A."/>
            <person name="Hutchinson M.I."/>
            <person name="Powell A.J."/>
            <person name="Barry K."/>
            <person name="Miller A.N."/>
            <person name="Grigoriev I.V."/>
            <person name="Debuchy R."/>
            <person name="Gladieux P."/>
            <person name="Thoren M.H."/>
            <person name="Johannesson H."/>
        </authorList>
    </citation>
    <scope>NUCLEOTIDE SEQUENCE</scope>
    <source>
        <strain evidence="1">CBS 118394</strain>
    </source>
</reference>
<dbReference type="PANTHER" id="PTHR37535:SF4">
    <property type="entry name" value="FLUG DOMAIN-CONTAINING PROTEIN"/>
    <property type="match status" value="1"/>
</dbReference>
<sequence length="132" mass="15240">MIYRKSIKHDFDQGAASEILNSITGHLTLSYALDTTTKDKPVLNVDDIYLILHHHWIHDQSIFADERQRVQLAPMILTQCYTATRPRVLAYVPINKDRVAAHYIGQNKDTRFSTKWSPDEDNFRTVVVVVCN</sequence>
<dbReference type="PANTHER" id="PTHR37535">
    <property type="entry name" value="FLUG DOMAIN PROTEIN"/>
    <property type="match status" value="1"/>
</dbReference>
<dbReference type="EMBL" id="JAUEDM010000008">
    <property type="protein sequence ID" value="KAK3312893.1"/>
    <property type="molecule type" value="Genomic_DNA"/>
</dbReference>
<organism evidence="1 2">
    <name type="scientific">Apodospora peruviana</name>
    <dbReference type="NCBI Taxonomy" id="516989"/>
    <lineage>
        <taxon>Eukaryota</taxon>
        <taxon>Fungi</taxon>
        <taxon>Dikarya</taxon>
        <taxon>Ascomycota</taxon>
        <taxon>Pezizomycotina</taxon>
        <taxon>Sordariomycetes</taxon>
        <taxon>Sordariomycetidae</taxon>
        <taxon>Sordariales</taxon>
        <taxon>Lasiosphaeriaceae</taxon>
        <taxon>Apodospora</taxon>
    </lineage>
</organism>
<dbReference type="AlphaFoldDB" id="A0AAE0HU11"/>
<comment type="caution">
    <text evidence="1">The sequence shown here is derived from an EMBL/GenBank/DDBJ whole genome shotgun (WGS) entry which is preliminary data.</text>
</comment>
<proteinExistence type="predicted"/>
<dbReference type="Proteomes" id="UP001283341">
    <property type="component" value="Unassembled WGS sequence"/>
</dbReference>
<reference evidence="1" key="1">
    <citation type="journal article" date="2023" name="Mol. Phylogenet. Evol.">
        <title>Genome-scale phylogeny and comparative genomics of the fungal order Sordariales.</title>
        <authorList>
            <person name="Hensen N."/>
            <person name="Bonometti L."/>
            <person name="Westerberg I."/>
            <person name="Brannstrom I.O."/>
            <person name="Guillou S."/>
            <person name="Cros-Aarteil S."/>
            <person name="Calhoun S."/>
            <person name="Haridas S."/>
            <person name="Kuo A."/>
            <person name="Mondo S."/>
            <person name="Pangilinan J."/>
            <person name="Riley R."/>
            <person name="LaButti K."/>
            <person name="Andreopoulos B."/>
            <person name="Lipzen A."/>
            <person name="Chen C."/>
            <person name="Yan M."/>
            <person name="Daum C."/>
            <person name="Ng V."/>
            <person name="Clum A."/>
            <person name="Steindorff A."/>
            <person name="Ohm R.A."/>
            <person name="Martin F."/>
            <person name="Silar P."/>
            <person name="Natvig D.O."/>
            <person name="Lalanne C."/>
            <person name="Gautier V."/>
            <person name="Ament-Velasquez S.L."/>
            <person name="Kruys A."/>
            <person name="Hutchinson M.I."/>
            <person name="Powell A.J."/>
            <person name="Barry K."/>
            <person name="Miller A.N."/>
            <person name="Grigoriev I.V."/>
            <person name="Debuchy R."/>
            <person name="Gladieux P."/>
            <person name="Hiltunen Thoren M."/>
            <person name="Johannesson H."/>
        </authorList>
    </citation>
    <scope>NUCLEOTIDE SEQUENCE</scope>
    <source>
        <strain evidence="1">CBS 118394</strain>
    </source>
</reference>
<keyword evidence="2" id="KW-1185">Reference proteome</keyword>
<evidence type="ECO:0000313" key="1">
    <source>
        <dbReference type="EMBL" id="KAK3312893.1"/>
    </source>
</evidence>
<protein>
    <submittedName>
        <fullName evidence="1">Uncharacterized protein</fullName>
    </submittedName>
</protein>
<accession>A0AAE0HU11</accession>
<gene>
    <name evidence="1" type="ORF">B0H66DRAFT_569132</name>
</gene>